<feature type="compositionally biased region" description="Basic and acidic residues" evidence="1">
    <location>
        <begin position="176"/>
        <end position="193"/>
    </location>
</feature>
<feature type="compositionally biased region" description="Low complexity" evidence="1">
    <location>
        <begin position="115"/>
        <end position="125"/>
    </location>
</feature>
<evidence type="ECO:0000256" key="1">
    <source>
        <dbReference type="SAM" id="MobiDB-lite"/>
    </source>
</evidence>
<feature type="compositionally biased region" description="Basic and acidic residues" evidence="1">
    <location>
        <begin position="144"/>
        <end position="154"/>
    </location>
</feature>
<feature type="compositionally biased region" description="Polar residues" evidence="1">
    <location>
        <begin position="223"/>
        <end position="233"/>
    </location>
</feature>
<name>A0A8J9YNA5_9NEOP</name>
<organism evidence="2 3">
    <name type="scientific">Brenthis ino</name>
    <name type="common">lesser marbled fritillary</name>
    <dbReference type="NCBI Taxonomy" id="405034"/>
    <lineage>
        <taxon>Eukaryota</taxon>
        <taxon>Metazoa</taxon>
        <taxon>Ecdysozoa</taxon>
        <taxon>Arthropoda</taxon>
        <taxon>Hexapoda</taxon>
        <taxon>Insecta</taxon>
        <taxon>Pterygota</taxon>
        <taxon>Neoptera</taxon>
        <taxon>Endopterygota</taxon>
        <taxon>Lepidoptera</taxon>
        <taxon>Glossata</taxon>
        <taxon>Ditrysia</taxon>
        <taxon>Papilionoidea</taxon>
        <taxon>Nymphalidae</taxon>
        <taxon>Heliconiinae</taxon>
        <taxon>Argynnini</taxon>
        <taxon>Brenthis</taxon>
    </lineage>
</organism>
<feature type="region of interest" description="Disordered" evidence="1">
    <location>
        <begin position="80"/>
        <end position="198"/>
    </location>
</feature>
<feature type="non-terminal residue" evidence="2">
    <location>
        <position position="302"/>
    </location>
</feature>
<reference evidence="2" key="1">
    <citation type="submission" date="2021-12" db="EMBL/GenBank/DDBJ databases">
        <authorList>
            <person name="Martin H S."/>
        </authorList>
    </citation>
    <scope>NUCLEOTIDE SEQUENCE</scope>
</reference>
<evidence type="ECO:0000313" key="2">
    <source>
        <dbReference type="EMBL" id="CAH0731626.1"/>
    </source>
</evidence>
<feature type="compositionally biased region" description="Basic and acidic residues" evidence="1">
    <location>
        <begin position="7"/>
        <end position="16"/>
    </location>
</feature>
<dbReference type="Proteomes" id="UP000838878">
    <property type="component" value="Chromosome 9"/>
</dbReference>
<dbReference type="EMBL" id="OV170229">
    <property type="protein sequence ID" value="CAH0731626.1"/>
    <property type="molecule type" value="Genomic_DNA"/>
</dbReference>
<feature type="compositionally biased region" description="Basic and acidic residues" evidence="1">
    <location>
        <begin position="80"/>
        <end position="97"/>
    </location>
</feature>
<feature type="region of interest" description="Disordered" evidence="1">
    <location>
        <begin position="1"/>
        <end position="20"/>
    </location>
</feature>
<evidence type="ECO:0000313" key="3">
    <source>
        <dbReference type="Proteomes" id="UP000838878"/>
    </source>
</evidence>
<feature type="compositionally biased region" description="Polar residues" evidence="1">
    <location>
        <begin position="126"/>
        <end position="139"/>
    </location>
</feature>
<protein>
    <submittedName>
        <fullName evidence="2">Uncharacterized protein</fullName>
    </submittedName>
</protein>
<feature type="compositionally biased region" description="Basic residues" evidence="1">
    <location>
        <begin position="98"/>
        <end position="109"/>
    </location>
</feature>
<dbReference type="AlphaFoldDB" id="A0A8J9YNA5"/>
<sequence>MSDSDDQVTKKKHDDQSAGCSKIFDTCAQSLLYGTQSADSNQSTQTMKDVGDIMIETNNDQDSFHSGQIIRVRVGKNPAERNRLYRERHREEINQRRRENRQRKKKSQQIHRVSIIQNINEIEQITRTPSNNQRSSSYTKRQKRYYESHKEEINKRKRDRRLKQNISQTIPATAAERNRDYRERNRQKINERRRNSRLLQQNVQRVFHEVIKPDPDALEQDENNSGSDDTYRNSSTMFEEKLVFNDIVPILREMASYLQTMANKQEDTFESFGTYVATMLRNMPEQNSMELQLQIVNLLQNI</sequence>
<accession>A0A8J9YNA5</accession>
<dbReference type="OrthoDB" id="7493569at2759"/>
<keyword evidence="3" id="KW-1185">Reference proteome</keyword>
<gene>
    <name evidence="2" type="ORF">BINO364_LOCUS16439</name>
</gene>
<proteinExistence type="predicted"/>
<feature type="region of interest" description="Disordered" evidence="1">
    <location>
        <begin position="211"/>
        <end position="233"/>
    </location>
</feature>